<dbReference type="InterPro" id="IPR011059">
    <property type="entry name" value="Metal-dep_hydrolase_composite"/>
</dbReference>
<keyword evidence="1" id="KW-0732">Signal</keyword>
<feature type="domain" description="Amidohydrolase-related" evidence="2">
    <location>
        <begin position="72"/>
        <end position="420"/>
    </location>
</feature>
<dbReference type="Proteomes" id="UP001610100">
    <property type="component" value="Unassembled WGS sequence"/>
</dbReference>
<evidence type="ECO:0000256" key="1">
    <source>
        <dbReference type="SAM" id="SignalP"/>
    </source>
</evidence>
<dbReference type="CDD" id="cd01299">
    <property type="entry name" value="Met_dep_hydrolase_A"/>
    <property type="match status" value="1"/>
</dbReference>
<comment type="caution">
    <text evidence="3">The sequence shown here is derived from an EMBL/GenBank/DDBJ whole genome shotgun (WGS) entry which is preliminary data.</text>
</comment>
<dbReference type="SUPFAM" id="SSF51556">
    <property type="entry name" value="Metallo-dependent hydrolases"/>
    <property type="match status" value="1"/>
</dbReference>
<dbReference type="InterPro" id="IPR057744">
    <property type="entry name" value="OTAase-like"/>
</dbReference>
<reference evidence="3 4" key="1">
    <citation type="submission" date="2024-02" db="EMBL/GenBank/DDBJ databases">
        <title>A Gaetbulibacter species isolated from tidal flats and genomic insights of their niches.</title>
        <authorList>
            <person name="Ye Y."/>
        </authorList>
    </citation>
    <scope>NUCLEOTIDE SEQUENCE [LARGE SCALE GENOMIC DNA]</scope>
    <source>
        <strain evidence="3 4">KYW382</strain>
    </source>
</reference>
<dbReference type="RefSeq" id="WP_344738131.1">
    <property type="nucleotide sequence ID" value="NZ_BAABAY010000001.1"/>
</dbReference>
<name>A0ABW7N0D0_9FLAO</name>
<dbReference type="PANTHER" id="PTHR43135">
    <property type="entry name" value="ALPHA-D-RIBOSE 1-METHYLPHOSPHONATE 5-TRIPHOSPHATE DIPHOSPHATASE"/>
    <property type="match status" value="1"/>
</dbReference>
<evidence type="ECO:0000313" key="3">
    <source>
        <dbReference type="EMBL" id="MFH6772519.1"/>
    </source>
</evidence>
<keyword evidence="4" id="KW-1185">Reference proteome</keyword>
<protein>
    <submittedName>
        <fullName evidence="3">Amidohydrolase family protein</fullName>
    </submittedName>
</protein>
<dbReference type="Pfam" id="PF01979">
    <property type="entry name" value="Amidohydro_1"/>
    <property type="match status" value="1"/>
</dbReference>
<dbReference type="Gene3D" id="2.30.40.10">
    <property type="entry name" value="Urease, subunit C, domain 1"/>
    <property type="match status" value="1"/>
</dbReference>
<dbReference type="SUPFAM" id="SSF51338">
    <property type="entry name" value="Composite domain of metallo-dependent hydrolases"/>
    <property type="match status" value="1"/>
</dbReference>
<dbReference type="EMBL" id="JBAWKB010000003">
    <property type="protein sequence ID" value="MFH6772519.1"/>
    <property type="molecule type" value="Genomic_DNA"/>
</dbReference>
<dbReference type="InterPro" id="IPR032466">
    <property type="entry name" value="Metal_Hydrolase"/>
</dbReference>
<feature type="signal peptide" evidence="1">
    <location>
        <begin position="1"/>
        <end position="17"/>
    </location>
</feature>
<accession>A0ABW7N0D0</accession>
<dbReference type="Gene3D" id="3.20.20.140">
    <property type="entry name" value="Metal-dependent hydrolases"/>
    <property type="match status" value="1"/>
</dbReference>
<feature type="chain" id="PRO_5045498943" evidence="1">
    <location>
        <begin position="18"/>
        <end position="424"/>
    </location>
</feature>
<dbReference type="InterPro" id="IPR051781">
    <property type="entry name" value="Metallo-dep_Hydrolase"/>
</dbReference>
<gene>
    <name evidence="3" type="ORF">V8G58_11290</name>
</gene>
<proteinExistence type="predicted"/>
<dbReference type="InterPro" id="IPR006680">
    <property type="entry name" value="Amidohydro-rel"/>
</dbReference>
<evidence type="ECO:0000313" key="4">
    <source>
        <dbReference type="Proteomes" id="UP001610100"/>
    </source>
</evidence>
<sequence>MKKLLLLCVLISFTAMGQNTYIHCGKLIDTKSGKVLKNKTIVVSGDKILSVDNGFITPKNADDKLIDFKDKTVLPGLMDMHVHLEEESNPNKYMDRITENREDVALKSTVFAKKTLLAGFTTVRDCGGTGVNIAVRDAINRGWIVGPHVFTAGRFIASTGGHGDRSNGRNLDLVGDWGPDKGIVNGISDARKAVRQRYKNGADLIKITATGGVLSEAKNSSNPQLTLEEITEICKIARDYGMKVAAHAHGDEGIRRAILGGVTTIEHGTLMSDESMELMKQHGTYLVPTITAGKEVAEKAKIKGFFPEVIVPKALAIGPKIQNMFARAYKKGVKIAFGTDAGVYDHGDNAREFTYMVEAGMPVMEAIQSATITGAEILDVEDSLGRIEPGYIADIIAVNEDPTENVETLKNVVFVMKDGVIYKQ</sequence>
<evidence type="ECO:0000259" key="2">
    <source>
        <dbReference type="Pfam" id="PF01979"/>
    </source>
</evidence>
<organism evidence="3 4">
    <name type="scientific">Gaetbulibacter aestuarii</name>
    <dbReference type="NCBI Taxonomy" id="1502358"/>
    <lineage>
        <taxon>Bacteria</taxon>
        <taxon>Pseudomonadati</taxon>
        <taxon>Bacteroidota</taxon>
        <taxon>Flavobacteriia</taxon>
        <taxon>Flavobacteriales</taxon>
        <taxon>Flavobacteriaceae</taxon>
        <taxon>Gaetbulibacter</taxon>
    </lineage>
</organism>
<dbReference type="PANTHER" id="PTHR43135:SF3">
    <property type="entry name" value="ALPHA-D-RIBOSE 1-METHYLPHOSPHONATE 5-TRIPHOSPHATE DIPHOSPHATASE"/>
    <property type="match status" value="1"/>
</dbReference>